<accession>A0A1H3PR78</accession>
<evidence type="ECO:0000313" key="2">
    <source>
        <dbReference type="Proteomes" id="UP000198640"/>
    </source>
</evidence>
<dbReference type="EMBL" id="FNOY01000109">
    <property type="protein sequence ID" value="SDZ03782.1"/>
    <property type="molecule type" value="Genomic_DNA"/>
</dbReference>
<keyword evidence="2" id="KW-1185">Reference proteome</keyword>
<dbReference type="RefSeq" id="WP_090415870.1">
    <property type="nucleotide sequence ID" value="NZ_FNOY01000109.1"/>
</dbReference>
<proteinExistence type="predicted"/>
<gene>
    <name evidence="1" type="ORF">SAMN05421881_11095</name>
</gene>
<dbReference type="Proteomes" id="UP000198640">
    <property type="component" value="Unassembled WGS sequence"/>
</dbReference>
<dbReference type="AlphaFoldDB" id="A0A1H3PR78"/>
<organism evidence="1 2">
    <name type="scientific">Nitrosomonas halophila</name>
    <dbReference type="NCBI Taxonomy" id="44576"/>
    <lineage>
        <taxon>Bacteria</taxon>
        <taxon>Pseudomonadati</taxon>
        <taxon>Pseudomonadota</taxon>
        <taxon>Betaproteobacteria</taxon>
        <taxon>Nitrosomonadales</taxon>
        <taxon>Nitrosomonadaceae</taxon>
        <taxon>Nitrosomonas</taxon>
    </lineage>
</organism>
<sequence length="168" mass="18800">MQSHHLSPDIPSIIYLWMLRALVPLGGYQAFADRLNYSSNENIAKALGFIDNKLIELFESQPKAILAHLCKLHQVAEHEWRDAKVPPCLGSNIARLSELLELSETDCRILEFAVMVNNESLLDDATETLGDLSPSRLYRVLAILLGLPEREIKNSGSSAESVGDIRFR</sequence>
<name>A0A1H3PR78_9PROT</name>
<reference evidence="1 2" key="1">
    <citation type="submission" date="2016-10" db="EMBL/GenBank/DDBJ databases">
        <authorList>
            <person name="de Groot N.N."/>
        </authorList>
    </citation>
    <scope>NUCLEOTIDE SEQUENCE [LARGE SCALE GENOMIC DNA]</scope>
    <source>
        <strain evidence="1 2">Nm1</strain>
    </source>
</reference>
<dbReference type="STRING" id="44576.SAMN05421881_11095"/>
<protein>
    <submittedName>
        <fullName evidence="1">Uncharacterized protein</fullName>
    </submittedName>
</protein>
<evidence type="ECO:0000313" key="1">
    <source>
        <dbReference type="EMBL" id="SDZ03782.1"/>
    </source>
</evidence>